<protein>
    <submittedName>
        <fullName evidence="1">Uncharacterized protein</fullName>
    </submittedName>
</protein>
<dbReference type="AlphaFoldDB" id="A0A7W9DC07"/>
<evidence type="ECO:0000313" key="2">
    <source>
        <dbReference type="Proteomes" id="UP000523863"/>
    </source>
</evidence>
<accession>A0A7W9DC07</accession>
<dbReference type="EMBL" id="JACHBL010000001">
    <property type="protein sequence ID" value="MBB5599225.1"/>
    <property type="molecule type" value="Genomic_DNA"/>
</dbReference>
<evidence type="ECO:0000313" key="1">
    <source>
        <dbReference type="EMBL" id="MBB5599225.1"/>
    </source>
</evidence>
<dbReference type="Proteomes" id="UP000523863">
    <property type="component" value="Unassembled WGS sequence"/>
</dbReference>
<organism evidence="1 2">
    <name type="scientific">Neomicrococcus lactis</name>
    <dbReference type="NCBI Taxonomy" id="732241"/>
    <lineage>
        <taxon>Bacteria</taxon>
        <taxon>Bacillati</taxon>
        <taxon>Actinomycetota</taxon>
        <taxon>Actinomycetes</taxon>
        <taxon>Micrococcales</taxon>
        <taxon>Micrococcaceae</taxon>
        <taxon>Neomicrococcus</taxon>
    </lineage>
</organism>
<sequence length="66" mass="7087">MVDAHENAAAETVMGLFKNEAVAKDSPFRAGAPKTETDVVKIVFERSTGTTTNASIPPWSPNRRGI</sequence>
<comment type="caution">
    <text evidence="1">The sequence shown here is derived from an EMBL/GenBank/DDBJ whole genome shotgun (WGS) entry which is preliminary data.</text>
</comment>
<keyword evidence="2" id="KW-1185">Reference proteome</keyword>
<gene>
    <name evidence="1" type="ORF">BKA12_002305</name>
</gene>
<reference evidence="1 2" key="1">
    <citation type="submission" date="2020-08" db="EMBL/GenBank/DDBJ databases">
        <title>Sequencing the genomes of 1000 actinobacteria strains.</title>
        <authorList>
            <person name="Klenk H.-P."/>
        </authorList>
    </citation>
    <scope>NUCLEOTIDE SEQUENCE [LARGE SCALE GENOMIC DNA]</scope>
    <source>
        <strain evidence="1 2">DSM 23694</strain>
    </source>
</reference>
<proteinExistence type="predicted"/>
<dbReference type="RefSeq" id="WP_183644020.1">
    <property type="nucleotide sequence ID" value="NZ_CANLFI010000008.1"/>
</dbReference>
<name>A0A7W9DC07_9MICC</name>